<feature type="region of interest" description="Disordered" evidence="6">
    <location>
        <begin position="254"/>
        <end position="294"/>
    </location>
</feature>
<gene>
    <name evidence="9" type="ORF">TSIB3V08_LOCUS477</name>
</gene>
<dbReference type="SUPFAM" id="SSF53474">
    <property type="entry name" value="alpha/beta-Hydrolases"/>
    <property type="match status" value="1"/>
</dbReference>
<dbReference type="EC" id="3.1.1.89" evidence="2"/>
<feature type="domain" description="AB hydrolase-1" evidence="8">
    <location>
        <begin position="335"/>
        <end position="421"/>
    </location>
</feature>
<keyword evidence="7" id="KW-1133">Transmembrane helix</keyword>
<sequence length="507" mass="56935">MKKRQVIRRYPWLERSRLIEKRWRTQDVGPTRSVRRGLGGRKRDYTPVAWSHYFTERQDVKVNDVDTFRVYKAGTTGPLLVLLHGGGFSALTWSLFSVSVTSMVECRILAIDLRGHGDTITSNEKDLSAKTMAGDVAAVLQKLYDVDPPPIILIGHSMGGAIAVHTACSNSVPSLIGLAVIDVVEGTAIDALNSMQSFLRSRPTHFKSLEHAIEWCVRSAQVRNVESAKVSMPGQIKNCETGMLATNDLETYVPSSEDRGRLQLGGSISEEDSDTNDNNETETSANNFKPPPAIAKFDPISDPLDHREIPEAPRIELGTSGSVARNSDHETIKADASELNMHKYTWRINLGQTEEHWRGWFTGLSNEFLNCQVPKMLLLAGIDRLDKDLTVGQMQGKFQMQVLPQCGHAVHEDVPEKVAEVVATFLVRHKFTEPAANFERYAAETWTLDKRAIRKVEAMGMKFLRSMLAITRRDRIRNEDVKSIVGVHGIVEEARMRWYGHIMRMED</sequence>
<evidence type="ECO:0000256" key="2">
    <source>
        <dbReference type="ARBA" id="ARBA00013111"/>
    </source>
</evidence>
<dbReference type="AlphaFoldDB" id="A0A7R9AL87"/>
<keyword evidence="7" id="KW-0472">Membrane</keyword>
<dbReference type="InterPro" id="IPR016812">
    <property type="entry name" value="PPase_methylesterase_euk"/>
</dbReference>
<dbReference type="Gene3D" id="3.40.50.1820">
    <property type="entry name" value="alpha/beta hydrolase"/>
    <property type="match status" value="1"/>
</dbReference>
<dbReference type="InterPro" id="IPR000073">
    <property type="entry name" value="AB_hydrolase_1"/>
</dbReference>
<feature type="compositionally biased region" description="Acidic residues" evidence="6">
    <location>
        <begin position="269"/>
        <end position="280"/>
    </location>
</feature>
<evidence type="ECO:0000256" key="1">
    <source>
        <dbReference type="ARBA" id="ARBA00008645"/>
    </source>
</evidence>
<evidence type="ECO:0000259" key="8">
    <source>
        <dbReference type="Pfam" id="PF12697"/>
    </source>
</evidence>
<name>A0A7R9AL87_TIMSH</name>
<evidence type="ECO:0000313" key="9">
    <source>
        <dbReference type="EMBL" id="CAD7256188.1"/>
    </source>
</evidence>
<proteinExistence type="inferred from homology"/>
<protein>
    <recommendedName>
        <fullName evidence="2">protein phosphatase methylesterase-1</fullName>
        <ecNumber evidence="2">3.1.1.89</ecNumber>
    </recommendedName>
</protein>
<accession>A0A7R9AL87</accession>
<comment type="similarity">
    <text evidence="1">Belongs to the AB hydrolase superfamily.</text>
</comment>
<evidence type="ECO:0000256" key="4">
    <source>
        <dbReference type="ARBA" id="ARBA00022801"/>
    </source>
</evidence>
<keyword evidence="7" id="KW-0812">Transmembrane</keyword>
<feature type="transmembrane region" description="Helical" evidence="7">
    <location>
        <begin position="79"/>
        <end position="96"/>
    </location>
</feature>
<dbReference type="PANTHER" id="PTHR14189:SF0">
    <property type="entry name" value="PROTEIN PHOSPHATASE METHYLESTERASE 1"/>
    <property type="match status" value="1"/>
</dbReference>
<keyword evidence="4" id="KW-0378">Hydrolase</keyword>
<dbReference type="PANTHER" id="PTHR14189">
    <property type="entry name" value="PROTEIN PHOSPHATASE METHYLESTERASE-1 RELATED"/>
    <property type="match status" value="1"/>
</dbReference>
<comment type="catalytic activity">
    <reaction evidence="5">
        <text>[phosphatase 2A protein]-C-terminal L-leucine methyl ester + H2O = [phosphatase 2A protein]-C-terminal L-leucine + methanol + H(+)</text>
        <dbReference type="Rhea" id="RHEA:48548"/>
        <dbReference type="Rhea" id="RHEA-COMP:12134"/>
        <dbReference type="Rhea" id="RHEA-COMP:12135"/>
        <dbReference type="ChEBI" id="CHEBI:15377"/>
        <dbReference type="ChEBI" id="CHEBI:15378"/>
        <dbReference type="ChEBI" id="CHEBI:17790"/>
        <dbReference type="ChEBI" id="CHEBI:90516"/>
        <dbReference type="ChEBI" id="CHEBI:90517"/>
        <dbReference type="EC" id="3.1.1.89"/>
    </reaction>
</comment>
<evidence type="ECO:0000256" key="5">
    <source>
        <dbReference type="ARBA" id="ARBA00049203"/>
    </source>
</evidence>
<evidence type="ECO:0000256" key="3">
    <source>
        <dbReference type="ARBA" id="ARBA00022487"/>
    </source>
</evidence>
<dbReference type="GO" id="GO:0051723">
    <property type="term" value="F:protein methylesterase activity"/>
    <property type="evidence" value="ECO:0007669"/>
    <property type="project" value="UniProtKB-EC"/>
</dbReference>
<organism evidence="9">
    <name type="scientific">Timema shepardi</name>
    <name type="common">Walking stick</name>
    <dbReference type="NCBI Taxonomy" id="629360"/>
    <lineage>
        <taxon>Eukaryota</taxon>
        <taxon>Metazoa</taxon>
        <taxon>Ecdysozoa</taxon>
        <taxon>Arthropoda</taxon>
        <taxon>Hexapoda</taxon>
        <taxon>Insecta</taxon>
        <taxon>Pterygota</taxon>
        <taxon>Neoptera</taxon>
        <taxon>Polyneoptera</taxon>
        <taxon>Phasmatodea</taxon>
        <taxon>Timematodea</taxon>
        <taxon>Timematoidea</taxon>
        <taxon>Timematidae</taxon>
        <taxon>Timema</taxon>
    </lineage>
</organism>
<dbReference type="InterPro" id="IPR029058">
    <property type="entry name" value="AB_hydrolase_fold"/>
</dbReference>
<dbReference type="Pfam" id="PF12697">
    <property type="entry name" value="Abhydrolase_6"/>
    <property type="match status" value="2"/>
</dbReference>
<reference evidence="9" key="1">
    <citation type="submission" date="2020-11" db="EMBL/GenBank/DDBJ databases">
        <authorList>
            <person name="Tran Van P."/>
        </authorList>
    </citation>
    <scope>NUCLEOTIDE SEQUENCE</scope>
</reference>
<keyword evidence="3" id="KW-0719">Serine esterase</keyword>
<feature type="domain" description="AB hydrolase-1" evidence="8">
    <location>
        <begin position="80"/>
        <end position="195"/>
    </location>
</feature>
<evidence type="ECO:0000256" key="6">
    <source>
        <dbReference type="SAM" id="MobiDB-lite"/>
    </source>
</evidence>
<evidence type="ECO:0000256" key="7">
    <source>
        <dbReference type="SAM" id="Phobius"/>
    </source>
</evidence>
<dbReference type="EMBL" id="OC000114">
    <property type="protein sequence ID" value="CAD7256188.1"/>
    <property type="molecule type" value="Genomic_DNA"/>
</dbReference>